<protein>
    <submittedName>
        <fullName evidence="2">Uncharacterized protein</fullName>
    </submittedName>
</protein>
<evidence type="ECO:0000256" key="1">
    <source>
        <dbReference type="SAM" id="MobiDB-lite"/>
    </source>
</evidence>
<evidence type="ECO:0000313" key="3">
    <source>
        <dbReference type="Proteomes" id="UP001210380"/>
    </source>
</evidence>
<gene>
    <name evidence="2" type="ORF">OU415_02385</name>
</gene>
<accession>A0ABT4URB9</accession>
<sequence>MAAPTVAARSTGRTTTTNTTSHAITMPSGIVVGNLLLVVFSSDGSPTCTASAGWTKLGQASNGTAVTGAVFWKYAVGGDTCTVTTSASEQSSHVVLRITGTTGTPTGTAANASGTNSNPPSHSALVLADHLWVATRSGDSTTVATAAPASYATLQSIAAAGTGGASTNTAERTVTASLTEDPGTFTSATAPWVSWTLAVPPADPAITYVGKGTESLVASNTANTPGLPAGLQDGDLMVLLYGMTSWAGTANEPATPSGWTKKASTLSATTGGRLSWYYRRYQSGDAAPTLAYSGTTSDIRFTQIFAFRGVVASGDPADVLGTASNNGVQKDMGPISGVTTTAAGIVLVAGVRESDWQPGGGLTVLSGDGLAWNEICDREDFATEPGDNIGLGLDYALMPGAMTVTDKTFTIDTGNTAPAIGQMWALLPVGPGGGSTPVSGSDSASATDSGFLSAATAPADSVGVADSASVSATSAASDQAAVSDSAGVAATGTTTDTASVIELVQLAVVTAGSDAAAITDAASVAAEFTTSDPATTTDSAALTVQILATDGGLLTESASVEAGAVPITGADGGAVGESTVLQASAGGTDGGGALDESAVLQVLAVGTDAATVGETALVSVQVASSDSATLAGESGSALSAGMVLQRLTGAVAVIQRLGGTTGISDRLAGSTNQVAGSVAFADRVNGAASPASRLVGSASVPGRTAGALETNRVGGTVDYA</sequence>
<comment type="caution">
    <text evidence="2">The sequence shown here is derived from an EMBL/GenBank/DDBJ whole genome shotgun (WGS) entry which is preliminary data.</text>
</comment>
<name>A0ABT4URB9_9PSEU</name>
<feature type="region of interest" description="Disordered" evidence="1">
    <location>
        <begin position="1"/>
        <end position="21"/>
    </location>
</feature>
<organism evidence="2 3">
    <name type="scientific">Saccharopolyspora oryzae</name>
    <dbReference type="NCBI Taxonomy" id="2997343"/>
    <lineage>
        <taxon>Bacteria</taxon>
        <taxon>Bacillati</taxon>
        <taxon>Actinomycetota</taxon>
        <taxon>Actinomycetes</taxon>
        <taxon>Pseudonocardiales</taxon>
        <taxon>Pseudonocardiaceae</taxon>
        <taxon>Saccharopolyspora</taxon>
    </lineage>
</organism>
<dbReference type="RefSeq" id="WP_270946829.1">
    <property type="nucleotide sequence ID" value="NZ_JAQGLA010000002.1"/>
</dbReference>
<reference evidence="2 3" key="1">
    <citation type="submission" date="2022-11" db="EMBL/GenBank/DDBJ databases">
        <title>Draft genome sequence of Saccharopolyspora sp. WRP15-2 isolated from rhizosphere soils of wild rice in Thailand.</title>
        <authorList>
            <person name="Duangmal K."/>
            <person name="Kammanee S."/>
            <person name="Muangham S."/>
        </authorList>
    </citation>
    <scope>NUCLEOTIDE SEQUENCE [LARGE SCALE GENOMIC DNA]</scope>
    <source>
        <strain evidence="2 3">WRP15-2</strain>
    </source>
</reference>
<dbReference type="Proteomes" id="UP001210380">
    <property type="component" value="Unassembled WGS sequence"/>
</dbReference>
<dbReference type="EMBL" id="JAQGLA010000002">
    <property type="protein sequence ID" value="MDA3624265.1"/>
    <property type="molecule type" value="Genomic_DNA"/>
</dbReference>
<evidence type="ECO:0000313" key="2">
    <source>
        <dbReference type="EMBL" id="MDA3624265.1"/>
    </source>
</evidence>
<proteinExistence type="predicted"/>
<keyword evidence="3" id="KW-1185">Reference proteome</keyword>
<feature type="region of interest" description="Disordered" evidence="1">
    <location>
        <begin position="102"/>
        <end position="121"/>
    </location>
</feature>